<feature type="non-terminal residue" evidence="2">
    <location>
        <position position="1"/>
    </location>
</feature>
<name>A0A6J4H9I9_9PSEU</name>
<reference evidence="2" key="1">
    <citation type="submission" date="2020-02" db="EMBL/GenBank/DDBJ databases">
        <authorList>
            <person name="Meier V. D."/>
        </authorList>
    </citation>
    <scope>NUCLEOTIDE SEQUENCE</scope>
    <source>
        <strain evidence="2">AVDCRST_MAG54</strain>
    </source>
</reference>
<evidence type="ECO:0000313" key="2">
    <source>
        <dbReference type="EMBL" id="CAA9217018.1"/>
    </source>
</evidence>
<dbReference type="AlphaFoldDB" id="A0A6J4H9I9"/>
<proteinExistence type="predicted"/>
<accession>A0A6J4H9I9</accession>
<sequence length="63" mass="6286">ASRRGGVASHSLPAQRLGCRRRSGRDASWWVGPAQSYGGATGGGLDAGALGELAHQGDPTAAV</sequence>
<dbReference type="EMBL" id="CADCTH010000053">
    <property type="protein sequence ID" value="CAA9217018.1"/>
    <property type="molecule type" value="Genomic_DNA"/>
</dbReference>
<feature type="non-terminal residue" evidence="2">
    <location>
        <position position="63"/>
    </location>
</feature>
<protein>
    <submittedName>
        <fullName evidence="2">Uncharacterized protein</fullName>
    </submittedName>
</protein>
<evidence type="ECO:0000256" key="1">
    <source>
        <dbReference type="SAM" id="MobiDB-lite"/>
    </source>
</evidence>
<organism evidence="2">
    <name type="scientific">uncultured Actinomycetospora sp</name>
    <dbReference type="NCBI Taxonomy" id="1135996"/>
    <lineage>
        <taxon>Bacteria</taxon>
        <taxon>Bacillati</taxon>
        <taxon>Actinomycetota</taxon>
        <taxon>Actinomycetes</taxon>
        <taxon>Pseudonocardiales</taxon>
        <taxon>Pseudonocardiaceae</taxon>
        <taxon>Actinomycetospora</taxon>
        <taxon>environmental samples</taxon>
    </lineage>
</organism>
<gene>
    <name evidence="2" type="ORF">AVDCRST_MAG54-384</name>
</gene>
<feature type="region of interest" description="Disordered" evidence="1">
    <location>
        <begin position="1"/>
        <end position="25"/>
    </location>
</feature>